<organism evidence="6 7">
    <name type="scientific">Parasedimentitalea denitrificans</name>
    <dbReference type="NCBI Taxonomy" id="2211118"/>
    <lineage>
        <taxon>Bacteria</taxon>
        <taxon>Pseudomonadati</taxon>
        <taxon>Pseudomonadota</taxon>
        <taxon>Alphaproteobacteria</taxon>
        <taxon>Rhodobacterales</taxon>
        <taxon>Paracoccaceae</taxon>
        <taxon>Parasedimentitalea</taxon>
    </lineage>
</organism>
<comment type="caution">
    <text evidence="6">The sequence shown here is derived from an EMBL/GenBank/DDBJ whole genome shotgun (WGS) entry which is preliminary data.</text>
</comment>
<dbReference type="PANTHER" id="PTHR11360">
    <property type="entry name" value="MONOCARBOXYLATE TRANSPORTER"/>
    <property type="match status" value="1"/>
</dbReference>
<reference evidence="6 7" key="1">
    <citation type="submission" date="2018-05" db="EMBL/GenBank/DDBJ databases">
        <authorList>
            <person name="Zhang Y.-J."/>
        </authorList>
    </citation>
    <scope>NUCLEOTIDE SEQUENCE [LARGE SCALE GENOMIC DNA]</scope>
    <source>
        <strain evidence="6 7">CY04</strain>
    </source>
</reference>
<feature type="domain" description="Major facilitator superfamily (MFS) profile" evidence="5">
    <location>
        <begin position="11"/>
        <end position="398"/>
    </location>
</feature>
<feature type="transmembrane region" description="Helical" evidence="4">
    <location>
        <begin position="78"/>
        <end position="95"/>
    </location>
</feature>
<feature type="transmembrane region" description="Helical" evidence="4">
    <location>
        <begin position="259"/>
        <end position="278"/>
    </location>
</feature>
<dbReference type="PROSITE" id="PS50850">
    <property type="entry name" value="MFS"/>
    <property type="match status" value="1"/>
</dbReference>
<feature type="transmembrane region" description="Helical" evidence="4">
    <location>
        <begin position="309"/>
        <end position="326"/>
    </location>
</feature>
<accession>A0ABX0WC49</accession>
<feature type="transmembrane region" description="Helical" evidence="4">
    <location>
        <begin position="136"/>
        <end position="160"/>
    </location>
</feature>
<feature type="transmembrane region" description="Helical" evidence="4">
    <location>
        <begin position="12"/>
        <end position="34"/>
    </location>
</feature>
<feature type="transmembrane region" description="Helical" evidence="4">
    <location>
        <begin position="285"/>
        <end position="303"/>
    </location>
</feature>
<keyword evidence="3 4" id="KW-0472">Membrane</keyword>
<dbReference type="SUPFAM" id="SSF103473">
    <property type="entry name" value="MFS general substrate transporter"/>
    <property type="match status" value="1"/>
</dbReference>
<feature type="transmembrane region" description="Helical" evidence="4">
    <location>
        <begin position="166"/>
        <end position="186"/>
    </location>
</feature>
<keyword evidence="2 4" id="KW-1133">Transmembrane helix</keyword>
<feature type="transmembrane region" description="Helical" evidence="4">
    <location>
        <begin position="46"/>
        <end position="66"/>
    </location>
</feature>
<name>A0ABX0WC49_9RHOB</name>
<feature type="transmembrane region" description="Helical" evidence="4">
    <location>
        <begin position="219"/>
        <end position="239"/>
    </location>
</feature>
<evidence type="ECO:0000256" key="4">
    <source>
        <dbReference type="SAM" id="Phobius"/>
    </source>
</evidence>
<keyword evidence="1 4" id="KW-0812">Transmembrane</keyword>
<dbReference type="InterPro" id="IPR020846">
    <property type="entry name" value="MFS_dom"/>
</dbReference>
<dbReference type="Proteomes" id="UP001429564">
    <property type="component" value="Unassembled WGS sequence"/>
</dbReference>
<evidence type="ECO:0000313" key="6">
    <source>
        <dbReference type="EMBL" id="NIZ62359.1"/>
    </source>
</evidence>
<dbReference type="Pfam" id="PF07690">
    <property type="entry name" value="MFS_1"/>
    <property type="match status" value="1"/>
</dbReference>
<gene>
    <name evidence="6" type="ORF">DL239_15410</name>
</gene>
<sequence>MLTFLRDNARWLSAGMLLTFLSSFGQTYFISIFAGEIREVFQISHGQWGGIYAVGTSASAAVMVWAGGLTDHFRVRSLGVVFLVMLAGACLSMALNPVWWLLPVIIFCLRFTGQGMTTHIALVAMSRWFIATRGKALSIASLGFALGQAVLPLVFVGLMVIYDWRLLWGVAALLTVCGVPLLLMLLRTERTPHSLARSDQSLGMQALHWTRNQTFRHPLFWFMVPALLGPGAFNTAFFFHQVHFAETKQMTHVELVTMFPFYIMVGIVSMVLSGWAVDKVGTARLIPWFQLPMVAAFIIFAYADNYSTILLGFFFLAVTTGANSILPNSFWAEFFGTRHLGSIKAMAAAVMVLGSAIGPGITGVGIDLGIGIELQYLWVAAFFVFTTFMMWVGVAQFRSDLDTEYVV</sequence>
<feature type="transmembrane region" description="Helical" evidence="4">
    <location>
        <begin position="101"/>
        <end position="124"/>
    </location>
</feature>
<protein>
    <submittedName>
        <fullName evidence="6">MFS transporter</fullName>
    </submittedName>
</protein>
<evidence type="ECO:0000256" key="3">
    <source>
        <dbReference type="ARBA" id="ARBA00023136"/>
    </source>
</evidence>
<dbReference type="PANTHER" id="PTHR11360:SF308">
    <property type="entry name" value="BLL3089 PROTEIN"/>
    <property type="match status" value="1"/>
</dbReference>
<evidence type="ECO:0000313" key="7">
    <source>
        <dbReference type="Proteomes" id="UP001429564"/>
    </source>
</evidence>
<dbReference type="EMBL" id="QHLQ01000016">
    <property type="protein sequence ID" value="NIZ62359.1"/>
    <property type="molecule type" value="Genomic_DNA"/>
</dbReference>
<evidence type="ECO:0000259" key="5">
    <source>
        <dbReference type="PROSITE" id="PS50850"/>
    </source>
</evidence>
<feature type="transmembrane region" description="Helical" evidence="4">
    <location>
        <begin position="376"/>
        <end position="394"/>
    </location>
</feature>
<dbReference type="InterPro" id="IPR036259">
    <property type="entry name" value="MFS_trans_sf"/>
</dbReference>
<dbReference type="InterPro" id="IPR050327">
    <property type="entry name" value="Proton-linked_MCT"/>
</dbReference>
<proteinExistence type="predicted"/>
<keyword evidence="7" id="KW-1185">Reference proteome</keyword>
<feature type="transmembrane region" description="Helical" evidence="4">
    <location>
        <begin position="347"/>
        <end position="370"/>
    </location>
</feature>
<dbReference type="InterPro" id="IPR011701">
    <property type="entry name" value="MFS"/>
</dbReference>
<dbReference type="Gene3D" id="1.20.1250.20">
    <property type="entry name" value="MFS general substrate transporter like domains"/>
    <property type="match status" value="2"/>
</dbReference>
<evidence type="ECO:0000256" key="1">
    <source>
        <dbReference type="ARBA" id="ARBA00022692"/>
    </source>
</evidence>
<evidence type="ECO:0000256" key="2">
    <source>
        <dbReference type="ARBA" id="ARBA00022989"/>
    </source>
</evidence>